<dbReference type="EMBL" id="FMZM01000016">
    <property type="protein sequence ID" value="SDE19989.1"/>
    <property type="molecule type" value="Genomic_DNA"/>
</dbReference>
<dbReference type="Proteomes" id="UP000199034">
    <property type="component" value="Unassembled WGS sequence"/>
</dbReference>
<dbReference type="AlphaFoldDB" id="A0A1G7AYU1"/>
<proteinExistence type="predicted"/>
<gene>
    <name evidence="2" type="ORF">SAMN05421872_116133</name>
</gene>
<dbReference type="OrthoDB" id="9772295at2"/>
<feature type="compositionally biased region" description="Basic and acidic residues" evidence="1">
    <location>
        <begin position="36"/>
        <end position="49"/>
    </location>
</feature>
<feature type="region of interest" description="Disordered" evidence="1">
    <location>
        <begin position="28"/>
        <end position="65"/>
    </location>
</feature>
<dbReference type="InterPro" id="IPR006311">
    <property type="entry name" value="TAT_signal"/>
</dbReference>
<evidence type="ECO:0000313" key="3">
    <source>
        <dbReference type="Proteomes" id="UP000199034"/>
    </source>
</evidence>
<evidence type="ECO:0000313" key="2">
    <source>
        <dbReference type="EMBL" id="SDE19989.1"/>
    </source>
</evidence>
<keyword evidence="3" id="KW-1185">Reference proteome</keyword>
<dbReference type="STRING" id="1045774.SAMN05421872_116133"/>
<name>A0A1G7AYU1_9ACTN</name>
<reference evidence="2 3" key="1">
    <citation type="submission" date="2016-10" db="EMBL/GenBank/DDBJ databases">
        <authorList>
            <person name="de Groot N.N."/>
        </authorList>
    </citation>
    <scope>NUCLEOTIDE SEQUENCE [LARGE SCALE GENOMIC DNA]</scope>
    <source>
        <strain evidence="2 3">CGMCC 4.6858</strain>
    </source>
</reference>
<organism evidence="2 3">
    <name type="scientific">Nocardioides lianchengensis</name>
    <dbReference type="NCBI Taxonomy" id="1045774"/>
    <lineage>
        <taxon>Bacteria</taxon>
        <taxon>Bacillati</taxon>
        <taxon>Actinomycetota</taxon>
        <taxon>Actinomycetes</taxon>
        <taxon>Propionibacteriales</taxon>
        <taxon>Nocardioidaceae</taxon>
        <taxon>Nocardioides</taxon>
    </lineage>
</organism>
<accession>A0A1G7AYU1</accession>
<sequence>MSSDLAMPSRRRALRLAGGAATAASASVLLPSPADAARRRAAPDRPRTLEEDDARQSRKRRRKYRPARYRATPVLSVQSRHLVNRFSFGITPQLAAEVRAAGGHLAWFDRQLATPYDARARGLADWWPDLHLSAAAIFKRATMLDRDTLEVGYDIGKRTVVRRIVSPTPVLEVMTKFWENLLHVPIAADNVSVFRADYGEQIRARALGRYDDLLKTAVLHPAMLMYLGNAGSTKAHPNENLGRELLELHTLGVGHHTEDDVKASARILTGWRVKLYSTWEPFYSEVDHWTGPVRVRDFADDNVAADGRDLTLRFLSYLSHHPDTARRIATKLVRTFVSDQVPKALVERLAAVYLANDTQIRPVLRTLVRSPEFKKAVDQKVRDADEDVAASYRLLGARISRPRSDFSAANQVYWQVAGLGLAPLTWPRPDGPPVDNAAWSTATRVLASVSLHWEMAGGWPEDDVTFARRTSYLPQKEMAFRKFVDHLSRVLLQRPSTEDLLHACCLATGYRPTTRVTKRSDLFRGRWQKLMTTFLDSPAYYRH</sequence>
<dbReference type="PROSITE" id="PS51318">
    <property type="entry name" value="TAT"/>
    <property type="match status" value="1"/>
</dbReference>
<dbReference type="InterPro" id="IPR014917">
    <property type="entry name" value="DUF1800"/>
</dbReference>
<protein>
    <submittedName>
        <fullName evidence="2">Uncharacterized conserved protein, DUF1800 family</fullName>
    </submittedName>
</protein>
<evidence type="ECO:0000256" key="1">
    <source>
        <dbReference type="SAM" id="MobiDB-lite"/>
    </source>
</evidence>
<dbReference type="Pfam" id="PF08811">
    <property type="entry name" value="DUF1800"/>
    <property type="match status" value="1"/>
</dbReference>